<accession>A0ABR5CKD4</accession>
<dbReference type="EMBL" id="JWJH01000052">
    <property type="protein sequence ID" value="KJF65204.1"/>
    <property type="molecule type" value="Genomic_DNA"/>
</dbReference>
<dbReference type="Proteomes" id="UP000052068">
    <property type="component" value="Unassembled WGS sequence"/>
</dbReference>
<proteinExistence type="predicted"/>
<gene>
    <name evidence="1" type="ORF">RS75_24510</name>
</gene>
<comment type="caution">
    <text evidence="1">The sequence shown here is derived from an EMBL/GenBank/DDBJ whole genome shotgun (WGS) entry which is preliminary data.</text>
</comment>
<keyword evidence="2" id="KW-1185">Reference proteome</keyword>
<protein>
    <submittedName>
        <fullName evidence="1">Uncharacterized protein</fullName>
    </submittedName>
</protein>
<evidence type="ECO:0000313" key="2">
    <source>
        <dbReference type="Proteomes" id="UP000052068"/>
    </source>
</evidence>
<name>A0ABR5CKD4_9HYPH</name>
<evidence type="ECO:0000313" key="1">
    <source>
        <dbReference type="EMBL" id="KJF65204.1"/>
    </source>
</evidence>
<organism evidence="1 2">
    <name type="scientific">Rhizobium nepotum 39/7</name>
    <dbReference type="NCBI Taxonomy" id="1368418"/>
    <lineage>
        <taxon>Bacteria</taxon>
        <taxon>Pseudomonadati</taxon>
        <taxon>Pseudomonadota</taxon>
        <taxon>Alphaproteobacteria</taxon>
        <taxon>Hyphomicrobiales</taxon>
        <taxon>Rhizobiaceae</taxon>
        <taxon>Rhizobium/Agrobacterium group</taxon>
        <taxon>Rhizobium</taxon>
    </lineage>
</organism>
<reference evidence="1 2" key="1">
    <citation type="submission" date="2015-03" db="EMBL/GenBank/DDBJ databases">
        <title>Draft Genome Sequences of Agrobacterium nepotum Strain 39/7T (= CFBP 7436T = LMG 26435T) and Agrobacterium sp. Strain KFB 330 (= CFBP 8308 = LMG 28674).</title>
        <authorList>
            <person name="Kuzmanovic N."/>
            <person name="Pulawska J."/>
            <person name="Obradovic A."/>
        </authorList>
    </citation>
    <scope>NUCLEOTIDE SEQUENCE [LARGE SCALE GENOMIC DNA]</scope>
    <source>
        <strain evidence="1 2">39/7</strain>
    </source>
</reference>
<sequence>MGMDFVVQQGDGTPTGPRFGSFYIRGTPGLGGLSMSMDWWTRVCRVPLQPFGFDVMPVARSSGVDV</sequence>